<accession>A0A7S3P8K6</accession>
<dbReference type="AlphaFoldDB" id="A0A7S3P8K6"/>
<sequence>MGGQSKEEKQAASVKAKSLSRPNLLQALVLLIFVVAVSNIGAVYFLDGTTKEKYSWEYLYRSPDRLVDFVDAQVPTGNEAQHQQQRELQDDPRAPTLALAYPPGLMGGYRNQVIRFMGLCLYAKRKNITQLFEPSLLWSTSLEGVGSNVQWLPIPMHWLFDIDHWNQVAAKESLPRIVKTLDDLDCWQTGLFDQFNTTNWGLLPRASLLESGSLAGVVNETYRMISNDPTFKVRRTDILPILQHCKRPIVYGGGKMAGHLWNDMMKLRERGVATPGNLDRHVLRALQPAPQWQEVANSCLSLATASDETYVALHARVELEMLVHPCGKTMEQNLTNIFGQVRDLVDSRQKQSPQNIVGLFVAMSRSGIGYTDQYSVKLKEVAEHNVKVLDHYIGDPDTKLGEYMKVFECGERLLETFYSEHPDVPDHGSLLQAVVNFHLAVNAAIFIGVRGSSYSTDVWTTRYYLGRGADNYRYTQEGKVEAIENRGLPDPHTNCGNKRKQK</sequence>
<proteinExistence type="predicted"/>
<evidence type="ECO:0000256" key="1">
    <source>
        <dbReference type="SAM" id="Phobius"/>
    </source>
</evidence>
<feature type="transmembrane region" description="Helical" evidence="1">
    <location>
        <begin position="24"/>
        <end position="46"/>
    </location>
</feature>
<dbReference type="EMBL" id="HBIM01012725">
    <property type="protein sequence ID" value="CAE0413136.1"/>
    <property type="molecule type" value="Transcribed_RNA"/>
</dbReference>
<reference evidence="2" key="1">
    <citation type="submission" date="2021-01" db="EMBL/GenBank/DDBJ databases">
        <authorList>
            <person name="Corre E."/>
            <person name="Pelletier E."/>
            <person name="Niang G."/>
            <person name="Scheremetjew M."/>
            <person name="Finn R."/>
            <person name="Kale V."/>
            <person name="Holt S."/>
            <person name="Cochrane G."/>
            <person name="Meng A."/>
            <person name="Brown T."/>
            <person name="Cohen L."/>
        </authorList>
    </citation>
    <scope>NUCLEOTIDE SEQUENCE</scope>
    <source>
        <strain evidence="2">CCMP127</strain>
    </source>
</reference>
<gene>
    <name evidence="2" type="ORF">ACOF00016_LOCUS10394</name>
</gene>
<keyword evidence="1" id="KW-1133">Transmembrane helix</keyword>
<evidence type="ECO:0000313" key="2">
    <source>
        <dbReference type="EMBL" id="CAE0413136.1"/>
    </source>
</evidence>
<evidence type="ECO:0008006" key="3">
    <source>
        <dbReference type="Google" id="ProtNLM"/>
    </source>
</evidence>
<name>A0A7S3P8K6_9STRA</name>
<keyword evidence="1" id="KW-0812">Transmembrane</keyword>
<protein>
    <recommendedName>
        <fullName evidence="3">O-fucosyltransferase family protein</fullName>
    </recommendedName>
</protein>
<organism evidence="2">
    <name type="scientific">Amphora coffeiformis</name>
    <dbReference type="NCBI Taxonomy" id="265554"/>
    <lineage>
        <taxon>Eukaryota</taxon>
        <taxon>Sar</taxon>
        <taxon>Stramenopiles</taxon>
        <taxon>Ochrophyta</taxon>
        <taxon>Bacillariophyta</taxon>
        <taxon>Bacillariophyceae</taxon>
        <taxon>Bacillariophycidae</taxon>
        <taxon>Thalassiophysales</taxon>
        <taxon>Catenulaceae</taxon>
        <taxon>Amphora</taxon>
    </lineage>
</organism>
<keyword evidence="1" id="KW-0472">Membrane</keyword>